<protein>
    <submittedName>
        <fullName evidence="1">Uncharacterized protein</fullName>
    </submittedName>
</protein>
<dbReference type="AlphaFoldDB" id="A0A1G2I0T5"/>
<comment type="caution">
    <text evidence="1">The sequence shown here is derived from an EMBL/GenBank/DDBJ whole genome shotgun (WGS) entry which is preliminary data.</text>
</comment>
<accession>A0A1G2I0T5</accession>
<proteinExistence type="predicted"/>
<evidence type="ECO:0000313" key="1">
    <source>
        <dbReference type="EMBL" id="OGZ68422.1"/>
    </source>
</evidence>
<dbReference type="Proteomes" id="UP000178820">
    <property type="component" value="Unassembled WGS sequence"/>
</dbReference>
<name>A0A1G2I0T5_9BACT</name>
<reference evidence="1 2" key="1">
    <citation type="journal article" date="2016" name="Nat. Commun.">
        <title>Thousands of microbial genomes shed light on interconnected biogeochemical processes in an aquifer system.</title>
        <authorList>
            <person name="Anantharaman K."/>
            <person name="Brown C.T."/>
            <person name="Hug L.A."/>
            <person name="Sharon I."/>
            <person name="Castelle C.J."/>
            <person name="Probst A.J."/>
            <person name="Thomas B.C."/>
            <person name="Singh A."/>
            <person name="Wilkins M.J."/>
            <person name="Karaoz U."/>
            <person name="Brodie E.L."/>
            <person name="Williams K.H."/>
            <person name="Hubbard S.S."/>
            <person name="Banfield J.F."/>
        </authorList>
    </citation>
    <scope>NUCLEOTIDE SEQUENCE [LARGE SCALE GENOMIC DNA]</scope>
</reference>
<sequence length="280" mass="31670">MAEKPKPQEPNPAENFTREELEAIAREEAERNLQNENLLAGSPLENLPPLEDGKKLEQWWLNARDVNKMLDLLETKNIKDFRKIRLFAVACCRNIENLKKQPLQSRESVDISEKFADGHATIEELNNVPAQPRVYSVSVSNYYNDIETAYDNVNDIARYCAMDVGLSQDSADAARLARDNERITQSKLLRDIFGPFAEKPIIEPSWLSWGDGAVKKIAQKIYDDRTFNDEMPILADALEDAGCANKEILGHCRGPGPHVRGCWVLDLLLQKDQGAPPQKK</sequence>
<dbReference type="STRING" id="1802207.A3D44_00575"/>
<evidence type="ECO:0000313" key="2">
    <source>
        <dbReference type="Proteomes" id="UP000178820"/>
    </source>
</evidence>
<organism evidence="1 2">
    <name type="scientific">Candidatus Staskawiczbacteria bacterium RIFCSPHIGHO2_02_FULL_42_22</name>
    <dbReference type="NCBI Taxonomy" id="1802207"/>
    <lineage>
        <taxon>Bacteria</taxon>
        <taxon>Candidatus Staskawicziibacteriota</taxon>
    </lineage>
</organism>
<gene>
    <name evidence="1" type="ORF">A3D44_00575</name>
</gene>
<dbReference type="EMBL" id="MHOT01000022">
    <property type="protein sequence ID" value="OGZ68422.1"/>
    <property type="molecule type" value="Genomic_DNA"/>
</dbReference>